<feature type="region of interest" description="Disordered" evidence="1">
    <location>
        <begin position="15"/>
        <end position="36"/>
    </location>
</feature>
<name>A0ABS0AJ32_9GAMM</name>
<dbReference type="EMBL" id="ARXR01000017">
    <property type="protein sequence ID" value="MBF5053496.1"/>
    <property type="molecule type" value="Genomic_DNA"/>
</dbReference>
<keyword evidence="2" id="KW-0732">Signal</keyword>
<dbReference type="Proteomes" id="UP000644441">
    <property type="component" value="Unassembled WGS sequence"/>
</dbReference>
<reference evidence="3 4" key="1">
    <citation type="submission" date="2012-09" db="EMBL/GenBank/DDBJ databases">
        <title>Genome Sequence of alkane-degrading Bacterium Alcanivorax venustensis ISO4.</title>
        <authorList>
            <person name="Lai Q."/>
            <person name="Shao Z."/>
        </authorList>
    </citation>
    <scope>NUCLEOTIDE SEQUENCE [LARGE SCALE GENOMIC DNA]</scope>
    <source>
        <strain evidence="3 4">ISO4</strain>
    </source>
</reference>
<evidence type="ECO:0000313" key="3">
    <source>
        <dbReference type="EMBL" id="MBF5053496.1"/>
    </source>
</evidence>
<evidence type="ECO:0000313" key="4">
    <source>
        <dbReference type="Proteomes" id="UP000644441"/>
    </source>
</evidence>
<accession>A0ABS0AJ32</accession>
<protein>
    <submittedName>
        <fullName evidence="3">Uncharacterized protein</fullName>
    </submittedName>
</protein>
<evidence type="ECO:0000256" key="2">
    <source>
        <dbReference type="SAM" id="SignalP"/>
    </source>
</evidence>
<evidence type="ECO:0000256" key="1">
    <source>
        <dbReference type="SAM" id="MobiDB-lite"/>
    </source>
</evidence>
<feature type="region of interest" description="Disordered" evidence="1">
    <location>
        <begin position="117"/>
        <end position="152"/>
    </location>
</feature>
<organism evidence="3 4">
    <name type="scientific">Alloalcanivorax venustensis ISO4</name>
    <dbReference type="NCBI Taxonomy" id="1177184"/>
    <lineage>
        <taxon>Bacteria</taxon>
        <taxon>Pseudomonadati</taxon>
        <taxon>Pseudomonadota</taxon>
        <taxon>Gammaproteobacteria</taxon>
        <taxon>Oceanospirillales</taxon>
        <taxon>Alcanivoracaceae</taxon>
        <taxon>Alloalcanivorax</taxon>
    </lineage>
</organism>
<gene>
    <name evidence="3" type="ORF">ISO4_02098</name>
</gene>
<keyword evidence="4" id="KW-1185">Reference proteome</keyword>
<comment type="caution">
    <text evidence="3">The sequence shown here is derived from an EMBL/GenBank/DDBJ whole genome shotgun (WGS) entry which is preliminary data.</text>
</comment>
<feature type="signal peptide" evidence="2">
    <location>
        <begin position="1"/>
        <end position="17"/>
    </location>
</feature>
<feature type="chain" id="PRO_5047328661" evidence="2">
    <location>
        <begin position="18"/>
        <end position="152"/>
    </location>
</feature>
<proteinExistence type="predicted"/>
<sequence>MLLAATLMMVTTATSWAQSTTEGTPNIKQPDQENVSAQMRDTWEAFKNFSVEQKNEAVEMARRALANLDEEIDEAQKEIDRGWQNLSQEARLEKQETLSELKDEREELQAEYQELQAASDDNWEEAKRRFGSAWQSTKQAWRDLTAPNPDTE</sequence>